<proteinExistence type="predicted"/>
<accession>A0ABS1T7Y2</accession>
<dbReference type="EMBL" id="JAESWC010000002">
    <property type="protein sequence ID" value="MBL4935447.1"/>
    <property type="molecule type" value="Genomic_DNA"/>
</dbReference>
<sequence length="125" mass="14273">MKQHLLASQLKEVDFEDRIALLSLATGLTKEYVREEYRKGMKNEDGMLIEYGFALKIGELMEIIQDFTGQFPVPEIVSGKYRVKIAWTDLNGKDAEADSDLQGSYCDALYEVVKQLLKGKHIRVE</sequence>
<comment type="caution">
    <text evidence="1">The sequence shown here is derived from an EMBL/GenBank/DDBJ whole genome shotgun (WGS) entry which is preliminary data.</text>
</comment>
<evidence type="ECO:0000313" key="2">
    <source>
        <dbReference type="Proteomes" id="UP000632377"/>
    </source>
</evidence>
<name>A0ABS1T7Y2_9CLOT</name>
<evidence type="ECO:0000313" key="1">
    <source>
        <dbReference type="EMBL" id="MBL4935447.1"/>
    </source>
</evidence>
<reference evidence="1 2" key="1">
    <citation type="submission" date="2021-01" db="EMBL/GenBank/DDBJ databases">
        <title>Genome public.</title>
        <authorList>
            <person name="Liu C."/>
            <person name="Sun Q."/>
        </authorList>
    </citation>
    <scope>NUCLEOTIDE SEQUENCE [LARGE SCALE GENOMIC DNA]</scope>
    <source>
        <strain evidence="1 2">YIM B02515</strain>
    </source>
</reference>
<gene>
    <name evidence="1" type="ORF">JK636_06705</name>
</gene>
<protein>
    <submittedName>
        <fullName evidence="1">Uncharacterized protein</fullName>
    </submittedName>
</protein>
<organism evidence="1 2">
    <name type="scientific">Clostridium rhizosphaerae</name>
    <dbReference type="NCBI Taxonomy" id="2803861"/>
    <lineage>
        <taxon>Bacteria</taxon>
        <taxon>Bacillati</taxon>
        <taxon>Bacillota</taxon>
        <taxon>Clostridia</taxon>
        <taxon>Eubacteriales</taxon>
        <taxon>Clostridiaceae</taxon>
        <taxon>Clostridium</taxon>
    </lineage>
</organism>
<dbReference type="RefSeq" id="WP_202748056.1">
    <property type="nucleotide sequence ID" value="NZ_JAESWC010000002.1"/>
</dbReference>
<keyword evidence="2" id="KW-1185">Reference proteome</keyword>
<dbReference type="Proteomes" id="UP000632377">
    <property type="component" value="Unassembled WGS sequence"/>
</dbReference>